<reference evidence="2" key="1">
    <citation type="submission" date="2022-11" db="UniProtKB">
        <authorList>
            <consortium name="WormBaseParasite"/>
        </authorList>
    </citation>
    <scope>IDENTIFICATION</scope>
</reference>
<dbReference type="InterPro" id="IPR050136">
    <property type="entry name" value="FA_oxidation_alpha_subunit"/>
</dbReference>
<evidence type="ECO:0000313" key="2">
    <source>
        <dbReference type="WBParaSite" id="PSU_v2.g21012.t1"/>
    </source>
</evidence>
<organism evidence="1 2">
    <name type="scientific">Panagrolaimus superbus</name>
    <dbReference type="NCBI Taxonomy" id="310955"/>
    <lineage>
        <taxon>Eukaryota</taxon>
        <taxon>Metazoa</taxon>
        <taxon>Ecdysozoa</taxon>
        <taxon>Nematoda</taxon>
        <taxon>Chromadorea</taxon>
        <taxon>Rhabditida</taxon>
        <taxon>Tylenchina</taxon>
        <taxon>Panagrolaimomorpha</taxon>
        <taxon>Panagrolaimoidea</taxon>
        <taxon>Panagrolaimidae</taxon>
        <taxon>Panagrolaimus</taxon>
    </lineage>
</organism>
<dbReference type="GO" id="GO:0016509">
    <property type="term" value="F:long-chain (3S)-3-hydroxyacyl-CoA dehydrogenase (NAD+) activity"/>
    <property type="evidence" value="ECO:0007669"/>
    <property type="project" value="TreeGrafter"/>
</dbReference>
<dbReference type="GO" id="GO:0004300">
    <property type="term" value="F:enoyl-CoA hydratase activity"/>
    <property type="evidence" value="ECO:0007669"/>
    <property type="project" value="TreeGrafter"/>
</dbReference>
<sequence length="105" mass="11127">MVKQVARKAKKDQYPAPYALISTWQRSGGKPIQARLDAERRAVVKLASTPTARNLIRIFFLTERLKGLGGGDSGIRHVHVVGAGVMGGDIAAWAAYGASSDPAGP</sequence>
<evidence type="ECO:0000313" key="1">
    <source>
        <dbReference type="Proteomes" id="UP000887577"/>
    </source>
</evidence>
<dbReference type="WBParaSite" id="PSU_v2.g21012.t1">
    <property type="protein sequence ID" value="PSU_v2.g21012.t1"/>
    <property type="gene ID" value="PSU_v2.g21012"/>
</dbReference>
<protein>
    <submittedName>
        <fullName evidence="2">3-hydroxyacyl-CoA dehydrogenase NAD binding domain-containing protein</fullName>
    </submittedName>
</protein>
<dbReference type="PANTHER" id="PTHR43612:SF3">
    <property type="entry name" value="TRIFUNCTIONAL ENZYME SUBUNIT ALPHA, MITOCHONDRIAL"/>
    <property type="match status" value="1"/>
</dbReference>
<dbReference type="Gene3D" id="3.90.226.10">
    <property type="entry name" value="2-enoyl-CoA Hydratase, Chain A, domain 1"/>
    <property type="match status" value="1"/>
</dbReference>
<proteinExistence type="predicted"/>
<name>A0A914YN37_9BILA</name>
<dbReference type="AlphaFoldDB" id="A0A914YN37"/>
<dbReference type="Proteomes" id="UP000887577">
    <property type="component" value="Unplaced"/>
</dbReference>
<dbReference type="PANTHER" id="PTHR43612">
    <property type="entry name" value="TRIFUNCTIONAL ENZYME SUBUNIT ALPHA"/>
    <property type="match status" value="1"/>
</dbReference>
<dbReference type="GO" id="GO:0006635">
    <property type="term" value="P:fatty acid beta-oxidation"/>
    <property type="evidence" value="ECO:0007669"/>
    <property type="project" value="TreeGrafter"/>
</dbReference>
<accession>A0A914YN37</accession>
<keyword evidence="1" id="KW-1185">Reference proteome</keyword>